<dbReference type="AlphaFoldDB" id="A0A7W3VUL1"/>
<accession>A0A7W3VUL1</accession>
<dbReference type="Proteomes" id="UP000526734">
    <property type="component" value="Unassembled WGS sequence"/>
</dbReference>
<protein>
    <submittedName>
        <fullName evidence="1">Uncharacterized protein</fullName>
    </submittedName>
</protein>
<evidence type="ECO:0000313" key="1">
    <source>
        <dbReference type="EMBL" id="MBB1153504.1"/>
    </source>
</evidence>
<reference evidence="1 2" key="1">
    <citation type="submission" date="2020-08" db="EMBL/GenBank/DDBJ databases">
        <title>Amycolatopsis sp. nov. DR6-1 isolated from Dendrobium heterocarpum.</title>
        <authorList>
            <person name="Tedsree N."/>
            <person name="Kuncharoen N."/>
            <person name="Likhitwitayawuid K."/>
            <person name="Tanasupawat S."/>
        </authorList>
    </citation>
    <scope>NUCLEOTIDE SEQUENCE [LARGE SCALE GENOMIC DNA]</scope>
    <source>
        <strain evidence="1 2">DR6-1</strain>
    </source>
</reference>
<dbReference type="RefSeq" id="WP_182890625.1">
    <property type="nucleotide sequence ID" value="NZ_JACGZW010000003.1"/>
</dbReference>
<organism evidence="1 2">
    <name type="scientific">Amycolatopsis dendrobii</name>
    <dbReference type="NCBI Taxonomy" id="2760662"/>
    <lineage>
        <taxon>Bacteria</taxon>
        <taxon>Bacillati</taxon>
        <taxon>Actinomycetota</taxon>
        <taxon>Actinomycetes</taxon>
        <taxon>Pseudonocardiales</taxon>
        <taxon>Pseudonocardiaceae</taxon>
        <taxon>Amycolatopsis</taxon>
    </lineage>
</organism>
<sequence>MDLICDWAFSHAGKCGGLVYWYDCVYEDGSKDKRRKLCTTHAEEKTRDLDDGWRLIRIEDDEIPELPPRQSAGDDEAAANRLLNRVKDALRAEGLFPGPRARAGVELDPAQGKHKVTVELYVDPNDA</sequence>
<evidence type="ECO:0000313" key="2">
    <source>
        <dbReference type="Proteomes" id="UP000526734"/>
    </source>
</evidence>
<comment type="caution">
    <text evidence="1">The sequence shown here is derived from an EMBL/GenBank/DDBJ whole genome shotgun (WGS) entry which is preliminary data.</text>
</comment>
<name>A0A7W3VUL1_9PSEU</name>
<gene>
    <name evidence="1" type="ORF">H4281_10220</name>
</gene>
<dbReference type="EMBL" id="JACGZW010000003">
    <property type="protein sequence ID" value="MBB1153504.1"/>
    <property type="molecule type" value="Genomic_DNA"/>
</dbReference>
<keyword evidence="2" id="KW-1185">Reference proteome</keyword>
<proteinExistence type="predicted"/>